<dbReference type="Gene3D" id="3.20.20.100">
    <property type="entry name" value="NADP-dependent oxidoreductase domain"/>
    <property type="match status" value="1"/>
</dbReference>
<dbReference type="AlphaFoldDB" id="A0A841PQR2"/>
<dbReference type="EMBL" id="JACHHJ010000005">
    <property type="protein sequence ID" value="MBB6451217.1"/>
    <property type="molecule type" value="Genomic_DNA"/>
</dbReference>
<dbReference type="InterPro" id="IPR023210">
    <property type="entry name" value="NADP_OxRdtase_dom"/>
</dbReference>
<dbReference type="CDD" id="cd19086">
    <property type="entry name" value="AKR_AKR11C1"/>
    <property type="match status" value="1"/>
</dbReference>
<evidence type="ECO:0000259" key="1">
    <source>
        <dbReference type="Pfam" id="PF00248"/>
    </source>
</evidence>
<dbReference type="SUPFAM" id="SSF51430">
    <property type="entry name" value="NAD(P)-linked oxidoreductase"/>
    <property type="match status" value="1"/>
</dbReference>
<dbReference type="GO" id="GO:0016491">
    <property type="term" value="F:oxidoreductase activity"/>
    <property type="evidence" value="ECO:0007669"/>
    <property type="project" value="InterPro"/>
</dbReference>
<dbReference type="InterPro" id="IPR053135">
    <property type="entry name" value="AKR2_Oxidoreductase"/>
</dbReference>
<name>A0A841PQR2_9BACL</name>
<dbReference type="PANTHER" id="PTHR43312">
    <property type="entry name" value="D-THREO-ALDOSE 1-DEHYDROGENASE"/>
    <property type="match status" value="1"/>
</dbReference>
<accession>A0A841PQR2</accession>
<dbReference type="InterPro" id="IPR020471">
    <property type="entry name" value="AKR"/>
</dbReference>
<sequence>MQYRQLGKTDIQLSEIGLGTMSLPLDQKKATAIVDAAQEKGVNYFDTADLYKFGEIEELLNPIIKGRRDDFILASKGGNHWDKGKKDWFWDPSKSYIKSACKSSLKRLGTDYIDVYQLHGGTIEDPIDETIEAFQELKQEGLIREWGISSIRPNVIKRYADAGMSSVMMQYSLLDRRPEEELLDFLHEKGISVIVRGPVAKGMLSMKTDEKVPEDGFLGHTRQEVLYAADAVQLIRGKESAAQVAIQYVLQHPAVTSVTAGASTPEQVFENIGAAELEALTEEEYKRLQNSVKTEVYQQHRN</sequence>
<proteinExistence type="predicted"/>
<evidence type="ECO:0000313" key="2">
    <source>
        <dbReference type="EMBL" id="MBB6451217.1"/>
    </source>
</evidence>
<dbReference type="RefSeq" id="WP_184405275.1">
    <property type="nucleotide sequence ID" value="NZ_JACHHJ010000005.1"/>
</dbReference>
<gene>
    <name evidence="2" type="ORF">HNR44_003211</name>
</gene>
<evidence type="ECO:0000313" key="3">
    <source>
        <dbReference type="Proteomes" id="UP000568839"/>
    </source>
</evidence>
<organism evidence="2 3">
    <name type="scientific">Geomicrobium halophilum</name>
    <dbReference type="NCBI Taxonomy" id="549000"/>
    <lineage>
        <taxon>Bacteria</taxon>
        <taxon>Bacillati</taxon>
        <taxon>Bacillota</taxon>
        <taxon>Bacilli</taxon>
        <taxon>Bacillales</taxon>
        <taxon>Geomicrobium</taxon>
    </lineage>
</organism>
<protein>
    <submittedName>
        <fullName evidence="2">Aryl-alcohol dehydrogenase-like predicted oxidoreductase</fullName>
    </submittedName>
</protein>
<dbReference type="PANTHER" id="PTHR43312:SF1">
    <property type="entry name" value="NADP-DEPENDENT OXIDOREDUCTASE DOMAIN-CONTAINING PROTEIN"/>
    <property type="match status" value="1"/>
</dbReference>
<dbReference type="InterPro" id="IPR036812">
    <property type="entry name" value="NAD(P)_OxRdtase_dom_sf"/>
</dbReference>
<dbReference type="Pfam" id="PF00248">
    <property type="entry name" value="Aldo_ket_red"/>
    <property type="match status" value="1"/>
</dbReference>
<dbReference type="Proteomes" id="UP000568839">
    <property type="component" value="Unassembled WGS sequence"/>
</dbReference>
<keyword evidence="3" id="KW-1185">Reference proteome</keyword>
<dbReference type="PRINTS" id="PR00069">
    <property type="entry name" value="ALDKETRDTASE"/>
</dbReference>
<reference evidence="2 3" key="1">
    <citation type="submission" date="2020-08" db="EMBL/GenBank/DDBJ databases">
        <title>Genomic Encyclopedia of Type Strains, Phase IV (KMG-IV): sequencing the most valuable type-strain genomes for metagenomic binning, comparative biology and taxonomic classification.</title>
        <authorList>
            <person name="Goeker M."/>
        </authorList>
    </citation>
    <scope>NUCLEOTIDE SEQUENCE [LARGE SCALE GENOMIC DNA]</scope>
    <source>
        <strain evidence="2 3">DSM 21769</strain>
    </source>
</reference>
<feature type="domain" description="NADP-dependent oxidoreductase" evidence="1">
    <location>
        <begin position="15"/>
        <end position="290"/>
    </location>
</feature>
<comment type="caution">
    <text evidence="2">The sequence shown here is derived from an EMBL/GenBank/DDBJ whole genome shotgun (WGS) entry which is preliminary data.</text>
</comment>